<gene>
    <name evidence="1" type="ORF">Pint_31931</name>
</gene>
<evidence type="ECO:0000313" key="1">
    <source>
        <dbReference type="EMBL" id="KAJ0020997.1"/>
    </source>
</evidence>
<dbReference type="Proteomes" id="UP001163603">
    <property type="component" value="Chromosome 11"/>
</dbReference>
<protein>
    <submittedName>
        <fullName evidence="1">Uncharacterized protein</fullName>
    </submittedName>
</protein>
<sequence>MALSIVKGLLQHYVDSLVDEGVLNEQFSHIQTLRVEEPDFVEQLINTYCMNVEAVLSELTSCINLSHVDYSQLAVLARQVEDRSSGIGAERVRLACGDLIQACDQMHTKK</sequence>
<proteinExistence type="predicted"/>
<evidence type="ECO:0000313" key="2">
    <source>
        <dbReference type="Proteomes" id="UP001163603"/>
    </source>
</evidence>
<name>A0ACC0XR43_9ROSI</name>
<organism evidence="1 2">
    <name type="scientific">Pistacia integerrima</name>
    <dbReference type="NCBI Taxonomy" id="434235"/>
    <lineage>
        <taxon>Eukaryota</taxon>
        <taxon>Viridiplantae</taxon>
        <taxon>Streptophyta</taxon>
        <taxon>Embryophyta</taxon>
        <taxon>Tracheophyta</taxon>
        <taxon>Spermatophyta</taxon>
        <taxon>Magnoliopsida</taxon>
        <taxon>eudicotyledons</taxon>
        <taxon>Gunneridae</taxon>
        <taxon>Pentapetalae</taxon>
        <taxon>rosids</taxon>
        <taxon>malvids</taxon>
        <taxon>Sapindales</taxon>
        <taxon>Anacardiaceae</taxon>
        <taxon>Pistacia</taxon>
    </lineage>
</organism>
<comment type="caution">
    <text evidence="1">The sequence shown here is derived from an EMBL/GenBank/DDBJ whole genome shotgun (WGS) entry which is preliminary data.</text>
</comment>
<accession>A0ACC0XR43</accession>
<dbReference type="EMBL" id="CM047746">
    <property type="protein sequence ID" value="KAJ0020997.1"/>
    <property type="molecule type" value="Genomic_DNA"/>
</dbReference>
<reference evidence="2" key="1">
    <citation type="journal article" date="2023" name="G3 (Bethesda)">
        <title>Genome assembly and association tests identify interacting loci associated with vigor, precocity, and sex in interspecific pistachio rootstocks.</title>
        <authorList>
            <person name="Palmer W."/>
            <person name="Jacygrad E."/>
            <person name="Sagayaradj S."/>
            <person name="Cavanaugh K."/>
            <person name="Han R."/>
            <person name="Bertier L."/>
            <person name="Beede B."/>
            <person name="Kafkas S."/>
            <person name="Golino D."/>
            <person name="Preece J."/>
            <person name="Michelmore R."/>
        </authorList>
    </citation>
    <scope>NUCLEOTIDE SEQUENCE [LARGE SCALE GENOMIC DNA]</scope>
</reference>
<keyword evidence="2" id="KW-1185">Reference proteome</keyword>